<dbReference type="PANTHER" id="PTHR46814">
    <property type="entry name" value="EGALITARIAN, ISOFORM B"/>
    <property type="match status" value="1"/>
</dbReference>
<gene>
    <name evidence="2" type="ORF">ZOSMA_49G00040</name>
</gene>
<evidence type="ECO:0000256" key="1">
    <source>
        <dbReference type="SAM" id="MobiDB-lite"/>
    </source>
</evidence>
<name>A0A0K9NYP2_ZOSMR</name>
<dbReference type="STRING" id="29655.A0A0K9NYP2"/>
<organism evidence="2 3">
    <name type="scientific">Zostera marina</name>
    <name type="common">Eelgrass</name>
    <dbReference type="NCBI Taxonomy" id="29655"/>
    <lineage>
        <taxon>Eukaryota</taxon>
        <taxon>Viridiplantae</taxon>
        <taxon>Streptophyta</taxon>
        <taxon>Embryophyta</taxon>
        <taxon>Tracheophyta</taxon>
        <taxon>Spermatophyta</taxon>
        <taxon>Magnoliopsida</taxon>
        <taxon>Liliopsida</taxon>
        <taxon>Zosteraceae</taxon>
        <taxon>Zostera</taxon>
    </lineage>
</organism>
<keyword evidence="3" id="KW-1185">Reference proteome</keyword>
<dbReference type="OrthoDB" id="26838at2759"/>
<feature type="region of interest" description="Disordered" evidence="1">
    <location>
        <begin position="1"/>
        <end position="20"/>
    </location>
</feature>
<dbReference type="PANTHER" id="PTHR46814:SF1">
    <property type="entry name" value="EGALITARIAN, ISOFORM B"/>
    <property type="match status" value="1"/>
</dbReference>
<dbReference type="Proteomes" id="UP000036987">
    <property type="component" value="Unassembled WGS sequence"/>
</dbReference>
<evidence type="ECO:0000313" key="3">
    <source>
        <dbReference type="Proteomes" id="UP000036987"/>
    </source>
</evidence>
<reference evidence="3" key="1">
    <citation type="journal article" date="2016" name="Nature">
        <title>The genome of the seagrass Zostera marina reveals angiosperm adaptation to the sea.</title>
        <authorList>
            <person name="Olsen J.L."/>
            <person name="Rouze P."/>
            <person name="Verhelst B."/>
            <person name="Lin Y.-C."/>
            <person name="Bayer T."/>
            <person name="Collen J."/>
            <person name="Dattolo E."/>
            <person name="De Paoli E."/>
            <person name="Dittami S."/>
            <person name="Maumus F."/>
            <person name="Michel G."/>
            <person name="Kersting A."/>
            <person name="Lauritano C."/>
            <person name="Lohaus R."/>
            <person name="Toepel M."/>
            <person name="Tonon T."/>
            <person name="Vanneste K."/>
            <person name="Amirebrahimi M."/>
            <person name="Brakel J."/>
            <person name="Bostroem C."/>
            <person name="Chovatia M."/>
            <person name="Grimwood J."/>
            <person name="Jenkins J.W."/>
            <person name="Jueterbock A."/>
            <person name="Mraz A."/>
            <person name="Stam W.T."/>
            <person name="Tice H."/>
            <person name="Bornberg-Bauer E."/>
            <person name="Green P.J."/>
            <person name="Pearson G.A."/>
            <person name="Procaccini G."/>
            <person name="Duarte C.M."/>
            <person name="Schmutz J."/>
            <person name="Reusch T.B.H."/>
            <person name="Van de Peer Y."/>
        </authorList>
    </citation>
    <scope>NUCLEOTIDE SEQUENCE [LARGE SCALE GENOMIC DNA]</scope>
    <source>
        <strain evidence="3">cv. Finnish</strain>
    </source>
</reference>
<sequence length="99" mass="11229">MTTVTVKGEEEGEEKPQFSSTTRTNIFNDNILSIPIHVVNHASQLPREFVEPSSERKLVIGFDCEGVDLCRSGTLCIMQWNSGDWLLLRWFFESSCSTT</sequence>
<dbReference type="EMBL" id="LFYR01001429">
    <property type="protein sequence ID" value="KMZ61936.1"/>
    <property type="molecule type" value="Genomic_DNA"/>
</dbReference>
<evidence type="ECO:0000313" key="2">
    <source>
        <dbReference type="EMBL" id="KMZ61936.1"/>
    </source>
</evidence>
<protein>
    <recommendedName>
        <fullName evidence="4">3'-5' exonuclease domain-containing protein</fullName>
    </recommendedName>
</protein>
<comment type="caution">
    <text evidence="2">The sequence shown here is derived from an EMBL/GenBank/DDBJ whole genome shotgun (WGS) entry which is preliminary data.</text>
</comment>
<evidence type="ECO:0008006" key="4">
    <source>
        <dbReference type="Google" id="ProtNLM"/>
    </source>
</evidence>
<accession>A0A0K9NYP2</accession>
<dbReference type="AlphaFoldDB" id="A0A0K9NYP2"/>
<proteinExistence type="predicted"/>